<evidence type="ECO:0000313" key="7">
    <source>
        <dbReference type="EMBL" id="MDQ2588282.1"/>
    </source>
</evidence>
<dbReference type="PROSITE" id="PS50977">
    <property type="entry name" value="HTH_TETR_2"/>
    <property type="match status" value="1"/>
</dbReference>
<dbReference type="RefSeq" id="WP_306749927.1">
    <property type="nucleotide sequence ID" value="NZ_NSDM01000017.1"/>
</dbReference>
<dbReference type="PANTHER" id="PTHR30055:SF238">
    <property type="entry name" value="MYCOFACTOCIN BIOSYNTHESIS TRANSCRIPTIONAL REGULATOR MFTR-RELATED"/>
    <property type="match status" value="1"/>
</dbReference>
<keyword evidence="3" id="KW-0804">Transcription</keyword>
<feature type="region of interest" description="Disordered" evidence="5">
    <location>
        <begin position="1"/>
        <end position="20"/>
    </location>
</feature>
<keyword evidence="8" id="KW-1185">Reference proteome</keyword>
<dbReference type="SUPFAM" id="SSF46689">
    <property type="entry name" value="Homeodomain-like"/>
    <property type="match status" value="1"/>
</dbReference>
<evidence type="ECO:0000256" key="2">
    <source>
        <dbReference type="ARBA" id="ARBA00023125"/>
    </source>
</evidence>
<organism evidence="7 8">
    <name type="scientific">Saccharothrix yanglingensis</name>
    <dbReference type="NCBI Taxonomy" id="659496"/>
    <lineage>
        <taxon>Bacteria</taxon>
        <taxon>Bacillati</taxon>
        <taxon>Actinomycetota</taxon>
        <taxon>Actinomycetes</taxon>
        <taxon>Pseudonocardiales</taxon>
        <taxon>Pseudonocardiaceae</taxon>
        <taxon>Saccharothrix</taxon>
    </lineage>
</organism>
<dbReference type="Gene3D" id="1.10.357.10">
    <property type="entry name" value="Tetracycline Repressor, domain 2"/>
    <property type="match status" value="1"/>
</dbReference>
<dbReference type="InterPro" id="IPR050109">
    <property type="entry name" value="HTH-type_TetR-like_transc_reg"/>
</dbReference>
<evidence type="ECO:0000313" key="8">
    <source>
        <dbReference type="Proteomes" id="UP001225605"/>
    </source>
</evidence>
<feature type="DNA-binding region" description="H-T-H motif" evidence="4">
    <location>
        <begin position="42"/>
        <end position="61"/>
    </location>
</feature>
<reference evidence="7 8" key="1">
    <citation type="submission" date="2017-06" db="EMBL/GenBank/DDBJ databases">
        <title>Cultured bacterium strain Saccharothrix yanglingensis Hhs.015.</title>
        <authorList>
            <person name="Xia Y."/>
        </authorList>
    </citation>
    <scope>NUCLEOTIDE SEQUENCE [LARGE SCALE GENOMIC DNA]</scope>
    <source>
        <strain evidence="7 8">Hhs.015</strain>
    </source>
</reference>
<dbReference type="Pfam" id="PF00440">
    <property type="entry name" value="TetR_N"/>
    <property type="match status" value="1"/>
</dbReference>
<name>A0ABU0X8B4_9PSEU</name>
<dbReference type="InterPro" id="IPR001647">
    <property type="entry name" value="HTH_TetR"/>
</dbReference>
<gene>
    <name evidence="7" type="ORF">CKY47_30825</name>
</gene>
<evidence type="ECO:0000259" key="6">
    <source>
        <dbReference type="PROSITE" id="PS50977"/>
    </source>
</evidence>
<dbReference type="Proteomes" id="UP001225605">
    <property type="component" value="Unassembled WGS sequence"/>
</dbReference>
<dbReference type="InterPro" id="IPR009057">
    <property type="entry name" value="Homeodomain-like_sf"/>
</dbReference>
<dbReference type="PANTHER" id="PTHR30055">
    <property type="entry name" value="HTH-TYPE TRANSCRIPTIONAL REGULATOR RUTR"/>
    <property type="match status" value="1"/>
</dbReference>
<evidence type="ECO:0000256" key="3">
    <source>
        <dbReference type="ARBA" id="ARBA00023163"/>
    </source>
</evidence>
<keyword evidence="1" id="KW-0805">Transcription regulation</keyword>
<comment type="caution">
    <text evidence="7">The sequence shown here is derived from an EMBL/GenBank/DDBJ whole genome shotgun (WGS) entry which is preliminary data.</text>
</comment>
<keyword evidence="2 4" id="KW-0238">DNA-binding</keyword>
<proteinExistence type="predicted"/>
<sequence>MSTPTPSDTRPPLRERKKQRTREALLATGLRLFTERGFAATTLDELCDAVEISKRTFFRTFAGKEDLAGAPLHDLWTLFLRELAAAEPAGEDLAGFLRGVLLTTLDGMTDPEWPHRVLLSRRLAERNPSIEAHCLYFCDRTTRAALTVLRGRFDLPGDLPVLLALDVLVAVFHRAQEQWAREHRAAASGPATREGLRDHVVAAWDAVPAGPGAPLRPAAADRPTA</sequence>
<evidence type="ECO:0000256" key="5">
    <source>
        <dbReference type="SAM" id="MobiDB-lite"/>
    </source>
</evidence>
<dbReference type="EMBL" id="NSDM01000017">
    <property type="protein sequence ID" value="MDQ2588282.1"/>
    <property type="molecule type" value="Genomic_DNA"/>
</dbReference>
<evidence type="ECO:0000256" key="4">
    <source>
        <dbReference type="PROSITE-ProRule" id="PRU00335"/>
    </source>
</evidence>
<evidence type="ECO:0000256" key="1">
    <source>
        <dbReference type="ARBA" id="ARBA00023015"/>
    </source>
</evidence>
<protein>
    <submittedName>
        <fullName evidence="7">TetR family transcriptional regulator</fullName>
    </submittedName>
</protein>
<feature type="domain" description="HTH tetR-type" evidence="6">
    <location>
        <begin position="19"/>
        <end position="79"/>
    </location>
</feature>
<accession>A0ABU0X8B4</accession>